<dbReference type="HOGENOM" id="CLU_018816_1_2_12"/>
<evidence type="ECO:0000259" key="3">
    <source>
        <dbReference type="Pfam" id="PF25917"/>
    </source>
</evidence>
<dbReference type="FunFam" id="2.40.30.170:FF:000010">
    <property type="entry name" value="Efflux RND transporter periplasmic adaptor subunit"/>
    <property type="match status" value="1"/>
</dbReference>
<dbReference type="Gene3D" id="2.40.30.170">
    <property type="match status" value="1"/>
</dbReference>
<evidence type="ECO:0000313" key="6">
    <source>
        <dbReference type="EMBL" id="ADN03095.1"/>
    </source>
</evidence>
<name>E0RRB8_WINT6</name>
<feature type="domain" description="Multidrug resistance protein MdtA-like barrel-sandwich hybrid" evidence="3">
    <location>
        <begin position="64"/>
        <end position="129"/>
    </location>
</feature>
<dbReference type="InterPro" id="IPR058637">
    <property type="entry name" value="YknX-like_C"/>
</dbReference>
<dbReference type="EMBL" id="CP001698">
    <property type="protein sequence ID" value="ADN03095.1"/>
    <property type="molecule type" value="Genomic_DNA"/>
</dbReference>
<dbReference type="KEGG" id="sta:STHERM_c21660"/>
<evidence type="ECO:0000259" key="4">
    <source>
        <dbReference type="Pfam" id="PF25954"/>
    </source>
</evidence>
<dbReference type="Proteomes" id="UP000001296">
    <property type="component" value="Chromosome"/>
</dbReference>
<dbReference type="PANTHER" id="PTHR30469">
    <property type="entry name" value="MULTIDRUG RESISTANCE PROTEIN MDTA"/>
    <property type="match status" value="1"/>
</dbReference>
<dbReference type="PANTHER" id="PTHR30469:SF38">
    <property type="entry name" value="HLYD FAMILY SECRETION PROTEIN"/>
    <property type="match status" value="1"/>
</dbReference>
<dbReference type="Pfam" id="PF25989">
    <property type="entry name" value="YknX_C"/>
    <property type="match status" value="1"/>
</dbReference>
<dbReference type="Pfam" id="PF25954">
    <property type="entry name" value="Beta-barrel_RND_2"/>
    <property type="match status" value="1"/>
</dbReference>
<evidence type="ECO:0000313" key="7">
    <source>
        <dbReference type="Proteomes" id="UP000001296"/>
    </source>
</evidence>
<accession>E0RRB8</accession>
<dbReference type="NCBIfam" id="TIGR01730">
    <property type="entry name" value="RND_mfp"/>
    <property type="match status" value="1"/>
</dbReference>
<gene>
    <name evidence="6" type="ordered locus">STHERM_c21660</name>
</gene>
<protein>
    <submittedName>
        <fullName evidence="6">Membrane fusion protein</fullName>
    </submittedName>
</protein>
<dbReference type="GO" id="GO:1990281">
    <property type="term" value="C:efflux pump complex"/>
    <property type="evidence" value="ECO:0007669"/>
    <property type="project" value="TreeGrafter"/>
</dbReference>
<dbReference type="Gene3D" id="2.40.50.100">
    <property type="match status" value="1"/>
</dbReference>
<dbReference type="InterPro" id="IPR058792">
    <property type="entry name" value="Beta-barrel_RND_2"/>
</dbReference>
<feature type="domain" description="CusB-like beta-barrel" evidence="4">
    <location>
        <begin position="144"/>
        <end position="218"/>
    </location>
</feature>
<dbReference type="PROSITE" id="PS51257">
    <property type="entry name" value="PROKAR_LIPOPROTEIN"/>
    <property type="match status" value="1"/>
</dbReference>
<evidence type="ECO:0000259" key="5">
    <source>
        <dbReference type="Pfam" id="PF25989"/>
    </source>
</evidence>
<evidence type="ECO:0000256" key="2">
    <source>
        <dbReference type="SAM" id="SignalP"/>
    </source>
</evidence>
<dbReference type="InterPro" id="IPR058625">
    <property type="entry name" value="MdtA-like_BSH"/>
</dbReference>
<dbReference type="GO" id="GO:0015562">
    <property type="term" value="F:efflux transmembrane transporter activity"/>
    <property type="evidence" value="ECO:0007669"/>
    <property type="project" value="TreeGrafter"/>
</dbReference>
<dbReference type="Pfam" id="PF25917">
    <property type="entry name" value="BSH_RND"/>
    <property type="match status" value="1"/>
</dbReference>
<dbReference type="PaxDb" id="665571-STHERM_c21660"/>
<organism evidence="6 7">
    <name type="scientific">Winmispira thermophila (strain ATCC 49972 / DSM 6192 / RI 19.B1)</name>
    <name type="common">Spirochaeta thermophila</name>
    <dbReference type="NCBI Taxonomy" id="665571"/>
    <lineage>
        <taxon>Bacteria</taxon>
        <taxon>Pseudomonadati</taxon>
        <taxon>Spirochaetota</taxon>
        <taxon>Spirochaetia</taxon>
        <taxon>Winmispirales</taxon>
        <taxon>Winmispiraceae</taxon>
        <taxon>Winmispira</taxon>
    </lineage>
</organism>
<feature type="domain" description="YknX-like C-terminal permuted SH3-like" evidence="5">
    <location>
        <begin position="224"/>
        <end position="295"/>
    </location>
</feature>
<comment type="similarity">
    <text evidence="1">Belongs to the membrane fusion protein (MFP) (TC 8.A.1) family.</text>
</comment>
<feature type="chain" id="PRO_5003139700" evidence="2">
    <location>
        <begin position="28"/>
        <end position="309"/>
    </location>
</feature>
<dbReference type="AlphaFoldDB" id="E0RRB8"/>
<keyword evidence="2" id="KW-0732">Signal</keyword>
<dbReference type="SUPFAM" id="SSF111369">
    <property type="entry name" value="HlyD-like secretion proteins"/>
    <property type="match status" value="1"/>
</dbReference>
<evidence type="ECO:0000256" key="1">
    <source>
        <dbReference type="ARBA" id="ARBA00009477"/>
    </source>
</evidence>
<sequence length="309" mass="33456">MRRLILLTTGVLLLLAACMPTTPTPQAASQEQEPVFAVATTTAVSGSLYDYLDLSGDVEPASTVEAYADTAGKLTRLYVDVGDRVQKGQVIAEVDPSRPGVEFVPSPVRAPISGTVVSLPLHIGSTVVQSLAVARISDLTDLEIVASVPERFIGRMQQGARAIVTFAAYPGETFEAVLTETSPVVDRNTRSLEIRLSFTSRDPRIKPGMFAQFKLITEERRKTVKIPEEALLSRDGSTFVFVVQRTGEEARVERREVVPGIRISGKAEILEGLSAGEEVVVEGQSFLDDGVKVQVVKQVPPLPVEDRVE</sequence>
<dbReference type="eggNOG" id="COG0845">
    <property type="taxonomic scope" value="Bacteria"/>
</dbReference>
<reference key="1">
    <citation type="submission" date="2009-08" db="EMBL/GenBank/DDBJ databases">
        <title>The genome sequence of Spirochaeta thermophila DSM6192.</title>
        <authorList>
            <person name="Angelov A."/>
            <person name="Mientus M."/>
            <person name="Wittenberg S."/>
            <person name="Lehmann R."/>
            <person name="Liesegang H."/>
            <person name="Daniel R."/>
            <person name="Liebl W."/>
        </authorList>
    </citation>
    <scope>NUCLEOTIDE SEQUENCE</scope>
    <source>
        <strain>DSM 6192</strain>
    </source>
</reference>
<proteinExistence type="inferred from homology"/>
<dbReference type="Gene3D" id="2.40.420.20">
    <property type="match status" value="1"/>
</dbReference>
<feature type="signal peptide" evidence="2">
    <location>
        <begin position="1"/>
        <end position="27"/>
    </location>
</feature>
<reference evidence="6 7" key="2">
    <citation type="journal article" date="2010" name="J. Bacteriol.">
        <title>Genome sequence of the polysaccharide-degrading, thermophilic anaerobe Spirochaeta thermophila DSM 6192.</title>
        <authorList>
            <person name="Angelov A."/>
            <person name="Liebl S."/>
            <person name="Ballschmiter M."/>
            <person name="Bomeke M."/>
            <person name="Lehmann R."/>
            <person name="Liesegang H."/>
            <person name="Daniel R."/>
            <person name="Liebl W."/>
        </authorList>
    </citation>
    <scope>NUCLEOTIDE SEQUENCE [LARGE SCALE GENOMIC DNA]</scope>
    <source>
        <strain evidence="7">ATCC 49972 / DSM 6192 / RI 19.B1</strain>
    </source>
</reference>
<dbReference type="RefSeq" id="WP_013314933.1">
    <property type="nucleotide sequence ID" value="NC_014484.1"/>
</dbReference>
<dbReference type="InterPro" id="IPR006143">
    <property type="entry name" value="RND_pump_MFP"/>
</dbReference>